<dbReference type="EMBL" id="JH992984">
    <property type="protein sequence ID" value="EKX48719.1"/>
    <property type="molecule type" value="Genomic_DNA"/>
</dbReference>
<accession>L1JKQ5</accession>
<keyword evidence="2" id="KW-0732">Signal</keyword>
<dbReference type="GeneID" id="17305567"/>
<feature type="compositionally biased region" description="Basic and acidic residues" evidence="1">
    <location>
        <begin position="276"/>
        <end position="301"/>
    </location>
</feature>
<evidence type="ECO:0000313" key="4">
    <source>
        <dbReference type="EnsemblProtists" id="EKX48719"/>
    </source>
</evidence>
<proteinExistence type="predicted"/>
<dbReference type="KEGG" id="gtt:GUITHDRAFT_151671"/>
<dbReference type="PaxDb" id="55529-EKX48719"/>
<evidence type="ECO:0000313" key="5">
    <source>
        <dbReference type="Proteomes" id="UP000011087"/>
    </source>
</evidence>
<keyword evidence="5" id="KW-1185">Reference proteome</keyword>
<feature type="chain" id="PRO_5008771473" evidence="2">
    <location>
        <begin position="20"/>
        <end position="385"/>
    </location>
</feature>
<gene>
    <name evidence="3" type="ORF">GUITHDRAFT_151671</name>
</gene>
<reference evidence="5" key="2">
    <citation type="submission" date="2012-11" db="EMBL/GenBank/DDBJ databases">
        <authorList>
            <person name="Kuo A."/>
            <person name="Curtis B.A."/>
            <person name="Tanifuji G."/>
            <person name="Burki F."/>
            <person name="Gruber A."/>
            <person name="Irimia M."/>
            <person name="Maruyama S."/>
            <person name="Arias M.C."/>
            <person name="Ball S.G."/>
            <person name="Gile G.H."/>
            <person name="Hirakawa Y."/>
            <person name="Hopkins J.F."/>
            <person name="Rensing S.A."/>
            <person name="Schmutz J."/>
            <person name="Symeonidi A."/>
            <person name="Elias M."/>
            <person name="Eveleigh R.J."/>
            <person name="Herman E.K."/>
            <person name="Klute M.J."/>
            <person name="Nakayama T."/>
            <person name="Obornik M."/>
            <person name="Reyes-Prieto A."/>
            <person name="Armbrust E.V."/>
            <person name="Aves S.J."/>
            <person name="Beiko R.G."/>
            <person name="Coutinho P."/>
            <person name="Dacks J.B."/>
            <person name="Durnford D.G."/>
            <person name="Fast N.M."/>
            <person name="Green B.R."/>
            <person name="Grisdale C."/>
            <person name="Hempe F."/>
            <person name="Henrissat B."/>
            <person name="Hoppner M.P."/>
            <person name="Ishida K.-I."/>
            <person name="Kim E."/>
            <person name="Koreny L."/>
            <person name="Kroth P.G."/>
            <person name="Liu Y."/>
            <person name="Malik S.-B."/>
            <person name="Maier U.G."/>
            <person name="McRose D."/>
            <person name="Mock T."/>
            <person name="Neilson J.A."/>
            <person name="Onodera N.T."/>
            <person name="Poole A.M."/>
            <person name="Pritham E.J."/>
            <person name="Richards T.A."/>
            <person name="Rocap G."/>
            <person name="Roy S.W."/>
            <person name="Sarai C."/>
            <person name="Schaack S."/>
            <person name="Shirato S."/>
            <person name="Slamovits C.H."/>
            <person name="Spencer D.F."/>
            <person name="Suzuki S."/>
            <person name="Worden A.Z."/>
            <person name="Zauner S."/>
            <person name="Barry K."/>
            <person name="Bell C."/>
            <person name="Bharti A.K."/>
            <person name="Crow J.A."/>
            <person name="Grimwood J."/>
            <person name="Kramer R."/>
            <person name="Lindquist E."/>
            <person name="Lucas S."/>
            <person name="Salamov A."/>
            <person name="McFadden G.I."/>
            <person name="Lane C.E."/>
            <person name="Keeling P.J."/>
            <person name="Gray M.W."/>
            <person name="Grigoriev I.V."/>
            <person name="Archibald J.M."/>
        </authorList>
    </citation>
    <scope>NUCLEOTIDE SEQUENCE</scope>
    <source>
        <strain evidence="5">CCMP2712</strain>
    </source>
</reference>
<feature type="region of interest" description="Disordered" evidence="1">
    <location>
        <begin position="111"/>
        <end position="150"/>
    </location>
</feature>
<evidence type="ECO:0000256" key="2">
    <source>
        <dbReference type="SAM" id="SignalP"/>
    </source>
</evidence>
<reference evidence="3 5" key="1">
    <citation type="journal article" date="2012" name="Nature">
        <title>Algal genomes reveal evolutionary mosaicism and the fate of nucleomorphs.</title>
        <authorList>
            <consortium name="DOE Joint Genome Institute"/>
            <person name="Curtis B.A."/>
            <person name="Tanifuji G."/>
            <person name="Burki F."/>
            <person name="Gruber A."/>
            <person name="Irimia M."/>
            <person name="Maruyama S."/>
            <person name="Arias M.C."/>
            <person name="Ball S.G."/>
            <person name="Gile G.H."/>
            <person name="Hirakawa Y."/>
            <person name="Hopkins J.F."/>
            <person name="Kuo A."/>
            <person name="Rensing S.A."/>
            <person name="Schmutz J."/>
            <person name="Symeonidi A."/>
            <person name="Elias M."/>
            <person name="Eveleigh R.J."/>
            <person name="Herman E.K."/>
            <person name="Klute M.J."/>
            <person name="Nakayama T."/>
            <person name="Obornik M."/>
            <person name="Reyes-Prieto A."/>
            <person name="Armbrust E.V."/>
            <person name="Aves S.J."/>
            <person name="Beiko R.G."/>
            <person name="Coutinho P."/>
            <person name="Dacks J.B."/>
            <person name="Durnford D.G."/>
            <person name="Fast N.M."/>
            <person name="Green B.R."/>
            <person name="Grisdale C.J."/>
            <person name="Hempel F."/>
            <person name="Henrissat B."/>
            <person name="Hoppner M.P."/>
            <person name="Ishida K."/>
            <person name="Kim E."/>
            <person name="Koreny L."/>
            <person name="Kroth P.G."/>
            <person name="Liu Y."/>
            <person name="Malik S.B."/>
            <person name="Maier U.G."/>
            <person name="McRose D."/>
            <person name="Mock T."/>
            <person name="Neilson J.A."/>
            <person name="Onodera N.T."/>
            <person name="Poole A.M."/>
            <person name="Pritham E.J."/>
            <person name="Richards T.A."/>
            <person name="Rocap G."/>
            <person name="Roy S.W."/>
            <person name="Sarai C."/>
            <person name="Schaack S."/>
            <person name="Shirato S."/>
            <person name="Slamovits C.H."/>
            <person name="Spencer D.F."/>
            <person name="Suzuki S."/>
            <person name="Worden A.Z."/>
            <person name="Zauner S."/>
            <person name="Barry K."/>
            <person name="Bell C."/>
            <person name="Bharti A.K."/>
            <person name="Crow J.A."/>
            <person name="Grimwood J."/>
            <person name="Kramer R."/>
            <person name="Lindquist E."/>
            <person name="Lucas S."/>
            <person name="Salamov A."/>
            <person name="McFadden G.I."/>
            <person name="Lane C.E."/>
            <person name="Keeling P.J."/>
            <person name="Gray M.W."/>
            <person name="Grigoriev I.V."/>
            <person name="Archibald J.M."/>
        </authorList>
    </citation>
    <scope>NUCLEOTIDE SEQUENCE</scope>
    <source>
        <strain evidence="3 5">CCMP2712</strain>
    </source>
</reference>
<feature type="region of interest" description="Disordered" evidence="1">
    <location>
        <begin position="65"/>
        <end position="89"/>
    </location>
</feature>
<dbReference type="Proteomes" id="UP000011087">
    <property type="component" value="Unassembled WGS sequence"/>
</dbReference>
<organism evidence="3">
    <name type="scientific">Guillardia theta (strain CCMP2712)</name>
    <name type="common">Cryptophyte</name>
    <dbReference type="NCBI Taxonomy" id="905079"/>
    <lineage>
        <taxon>Eukaryota</taxon>
        <taxon>Cryptophyceae</taxon>
        <taxon>Pyrenomonadales</taxon>
        <taxon>Geminigeraceae</taxon>
        <taxon>Guillardia</taxon>
    </lineage>
</organism>
<feature type="compositionally biased region" description="Basic and acidic residues" evidence="1">
    <location>
        <begin position="65"/>
        <end position="78"/>
    </location>
</feature>
<feature type="region of interest" description="Disordered" evidence="1">
    <location>
        <begin position="163"/>
        <end position="193"/>
    </location>
</feature>
<name>L1JKQ5_GUITC</name>
<feature type="region of interest" description="Disordered" evidence="1">
    <location>
        <begin position="276"/>
        <end position="305"/>
    </location>
</feature>
<protein>
    <submittedName>
        <fullName evidence="3 4">Uncharacterized protein</fullName>
    </submittedName>
</protein>
<dbReference type="EnsemblProtists" id="EKX48719">
    <property type="protein sequence ID" value="EKX48719"/>
    <property type="gene ID" value="GUITHDRAFT_151671"/>
</dbReference>
<evidence type="ECO:0000256" key="1">
    <source>
        <dbReference type="SAM" id="MobiDB-lite"/>
    </source>
</evidence>
<dbReference type="RefSeq" id="XP_005835699.1">
    <property type="nucleotide sequence ID" value="XM_005835642.1"/>
</dbReference>
<reference evidence="4" key="3">
    <citation type="submission" date="2015-06" db="UniProtKB">
        <authorList>
            <consortium name="EnsemblProtists"/>
        </authorList>
    </citation>
    <scope>IDENTIFICATION</scope>
</reference>
<sequence length="385" mass="44869">MMVAAALLVMVPVIYRVRTQMTTSKVELSTKGKEDLSMFANSAVSFYDPGDTAPDSDILPREVLEDDGSRIDREDAQRKSASPNYGNAHWYKAGQSADFHGDLQEENRNLERREKNAEHKQRVQAERREKAADRRREHRDYEERKRSAHRRVERILRERRTDEAHERYESQRHRASSRQERIREEREREAKNQKTSFAYRHPFAADKKGLGNLVKAEFQQDEQRMKATTNAIFGDLKANHQWSHGGLLITDVNQAPPRTLHEAMEARHAREYARRDYASHEKSKELSEEARFVHPRQERGRDRRRRTRAPCTIEMLENGGCSDSHQVKEHEARRRFATKKDHKIQLKLSKHEDHQIRNQVVAPNAAPTAGSVISGWVNDVGSLFR</sequence>
<evidence type="ECO:0000313" key="3">
    <source>
        <dbReference type="EMBL" id="EKX48719.1"/>
    </source>
</evidence>
<dbReference type="AlphaFoldDB" id="L1JKQ5"/>
<feature type="compositionally biased region" description="Basic and acidic residues" evidence="1">
    <location>
        <begin position="111"/>
        <end position="145"/>
    </location>
</feature>
<feature type="signal peptide" evidence="2">
    <location>
        <begin position="1"/>
        <end position="19"/>
    </location>
</feature>
<dbReference type="OrthoDB" id="10675189at2759"/>
<dbReference type="HOGENOM" id="CLU_718540_0_0_1"/>
<feature type="compositionally biased region" description="Basic and acidic residues" evidence="1">
    <location>
        <begin position="163"/>
        <end position="192"/>
    </location>
</feature>